<evidence type="ECO:0000259" key="4">
    <source>
        <dbReference type="Pfam" id="PF04575"/>
    </source>
</evidence>
<dbReference type="AlphaFoldDB" id="A0A1H9EVD8"/>
<keyword evidence="2" id="KW-0472">Membrane</keyword>
<dbReference type="SUPFAM" id="SSF48452">
    <property type="entry name" value="TPR-like"/>
    <property type="match status" value="1"/>
</dbReference>
<dbReference type="EMBL" id="FOGB01000002">
    <property type="protein sequence ID" value="SEQ29690.1"/>
    <property type="molecule type" value="Genomic_DNA"/>
</dbReference>
<comment type="subcellular location">
    <subcellularLocation>
        <location evidence="1">Cell outer membrane</location>
    </subcellularLocation>
</comment>
<evidence type="ECO:0000313" key="6">
    <source>
        <dbReference type="Proteomes" id="UP000198749"/>
    </source>
</evidence>
<protein>
    <recommendedName>
        <fullName evidence="4">Surface lipoprotein assembly modifier C-terminal domain-containing protein</fullName>
    </recommendedName>
</protein>
<accession>A0A1H9EVD8</accession>
<sequence>MLSPVAVLKTTPAPLVPSSKLPIKINQTIGLLLSSLVWLNSYAGEEKPASPPPVKTEKLATEQKLQSLFVMGGIALQQGDYPLAAIIFREILKQEYSPRVELELARALFLAGEFSASREIFNSALDSGGLPWPVKQKVYLYLQEIDNAVGFVDFSVALVSDDNPTSFTSKKEITILNNTYTVPETQEALGLNYKLLGGIPLSDNLLTQAYATLSVRDFEQSSLDSYTLDTGIRYTPAEKRNVLLSAGVENHWNSQSGNYRYPYVSVKYSPRITDQFSQVIEYSIGRLDFEKADHLDTTLQTVAGKLIVPIGEKSRFLGGLTLTNSHAREKPYSYRSTALSAAVEIPVDSWNVEVGGRYTKADYGDTDPFFNQTRNDKKTVWHINLLNRDIDWKGLTPMLGISFEQGESSIDYFTYDRVMFTAELRSYR</sequence>
<dbReference type="GO" id="GO:0009279">
    <property type="term" value="C:cell outer membrane"/>
    <property type="evidence" value="ECO:0007669"/>
    <property type="project" value="UniProtKB-SubCell"/>
</dbReference>
<dbReference type="InterPro" id="IPR036942">
    <property type="entry name" value="Beta-barrel_TonB_sf"/>
</dbReference>
<keyword evidence="6" id="KW-1185">Reference proteome</keyword>
<feature type="domain" description="Surface lipoprotein assembly modifier C-terminal" evidence="4">
    <location>
        <begin position="153"/>
        <end position="421"/>
    </location>
</feature>
<evidence type="ECO:0000256" key="3">
    <source>
        <dbReference type="ARBA" id="ARBA00023237"/>
    </source>
</evidence>
<reference evidence="6" key="1">
    <citation type="submission" date="2016-10" db="EMBL/GenBank/DDBJ databases">
        <authorList>
            <person name="Varghese N."/>
            <person name="Submissions S."/>
        </authorList>
    </citation>
    <scope>NUCLEOTIDE SEQUENCE [LARGE SCALE GENOMIC DNA]</scope>
    <source>
        <strain evidence="6">DSM 18887</strain>
    </source>
</reference>
<gene>
    <name evidence="5" type="ORF">SAMN03080615_01095</name>
</gene>
<keyword evidence="3" id="KW-0998">Cell outer membrane</keyword>
<dbReference type="STRING" id="355243.SAMN03080615_01095"/>
<dbReference type="InterPro" id="IPR011990">
    <property type="entry name" value="TPR-like_helical_dom_sf"/>
</dbReference>
<dbReference type="Pfam" id="PF04575">
    <property type="entry name" value="SlipAM"/>
    <property type="match status" value="1"/>
</dbReference>
<dbReference type="Gene3D" id="1.25.40.10">
    <property type="entry name" value="Tetratricopeptide repeat domain"/>
    <property type="match status" value="1"/>
</dbReference>
<organism evidence="5 6">
    <name type="scientific">Amphritea atlantica</name>
    <dbReference type="NCBI Taxonomy" id="355243"/>
    <lineage>
        <taxon>Bacteria</taxon>
        <taxon>Pseudomonadati</taxon>
        <taxon>Pseudomonadota</taxon>
        <taxon>Gammaproteobacteria</taxon>
        <taxon>Oceanospirillales</taxon>
        <taxon>Oceanospirillaceae</taxon>
        <taxon>Amphritea</taxon>
    </lineage>
</organism>
<evidence type="ECO:0000256" key="2">
    <source>
        <dbReference type="ARBA" id="ARBA00023136"/>
    </source>
</evidence>
<name>A0A1H9EVD8_9GAMM</name>
<dbReference type="Proteomes" id="UP000198749">
    <property type="component" value="Unassembled WGS sequence"/>
</dbReference>
<evidence type="ECO:0000313" key="5">
    <source>
        <dbReference type="EMBL" id="SEQ29690.1"/>
    </source>
</evidence>
<proteinExistence type="predicted"/>
<dbReference type="InterPro" id="IPR007655">
    <property type="entry name" value="Slam_C"/>
</dbReference>
<evidence type="ECO:0000256" key="1">
    <source>
        <dbReference type="ARBA" id="ARBA00004442"/>
    </source>
</evidence>
<dbReference type="SUPFAM" id="SSF56935">
    <property type="entry name" value="Porins"/>
    <property type="match status" value="1"/>
</dbReference>
<dbReference type="Gene3D" id="2.40.170.20">
    <property type="entry name" value="TonB-dependent receptor, beta-barrel domain"/>
    <property type="match status" value="1"/>
</dbReference>